<dbReference type="Proteomes" id="UP000708148">
    <property type="component" value="Unassembled WGS sequence"/>
</dbReference>
<evidence type="ECO:0000256" key="9">
    <source>
        <dbReference type="SAM" id="SignalP"/>
    </source>
</evidence>
<dbReference type="SUPFAM" id="SSF53067">
    <property type="entry name" value="Actin-like ATPase domain"/>
    <property type="match status" value="2"/>
</dbReference>
<feature type="compositionally biased region" description="Acidic residues" evidence="8">
    <location>
        <begin position="619"/>
        <end position="632"/>
    </location>
</feature>
<dbReference type="InterPro" id="IPR013126">
    <property type="entry name" value="Hsp_70_fam"/>
</dbReference>
<organism evidence="10 11">
    <name type="scientific">Ostreobium quekettii</name>
    <dbReference type="NCBI Taxonomy" id="121088"/>
    <lineage>
        <taxon>Eukaryota</taxon>
        <taxon>Viridiplantae</taxon>
        <taxon>Chlorophyta</taxon>
        <taxon>core chlorophytes</taxon>
        <taxon>Ulvophyceae</taxon>
        <taxon>TCBD clade</taxon>
        <taxon>Bryopsidales</taxon>
        <taxon>Ostreobineae</taxon>
        <taxon>Ostreobiaceae</taxon>
        <taxon>Ostreobium</taxon>
    </lineage>
</organism>
<evidence type="ECO:0000313" key="10">
    <source>
        <dbReference type="EMBL" id="CAD7703207.1"/>
    </source>
</evidence>
<feature type="signal peptide" evidence="9">
    <location>
        <begin position="1"/>
        <end position="35"/>
    </location>
</feature>
<protein>
    <submittedName>
        <fullName evidence="10">Uncharacterized protein</fullName>
    </submittedName>
</protein>
<evidence type="ECO:0000256" key="3">
    <source>
        <dbReference type="ARBA" id="ARBA00022741"/>
    </source>
</evidence>
<dbReference type="PROSITE" id="PS01036">
    <property type="entry name" value="HSP70_3"/>
    <property type="match status" value="1"/>
</dbReference>
<gene>
    <name evidence="10" type="ORF">OSTQU699_LOCUS8564</name>
</gene>
<feature type="compositionally biased region" description="Low complexity" evidence="8">
    <location>
        <begin position="637"/>
        <end position="648"/>
    </location>
</feature>
<evidence type="ECO:0000256" key="5">
    <source>
        <dbReference type="ARBA" id="ARBA00022840"/>
    </source>
</evidence>
<dbReference type="AlphaFoldDB" id="A0A8S1J7C0"/>
<evidence type="ECO:0000256" key="8">
    <source>
        <dbReference type="SAM" id="MobiDB-lite"/>
    </source>
</evidence>
<dbReference type="InterPro" id="IPR029048">
    <property type="entry name" value="HSP70_C_sf"/>
</dbReference>
<comment type="subcellular location">
    <subcellularLocation>
        <location evidence="1">Endoplasmic reticulum lumen</location>
    </subcellularLocation>
</comment>
<keyword evidence="3" id="KW-0547">Nucleotide-binding</keyword>
<dbReference type="FunFam" id="1.20.1270.10:FF:000002">
    <property type="entry name" value="Heat shock 70 kDa protein 4"/>
    <property type="match status" value="1"/>
</dbReference>
<feature type="region of interest" description="Disordered" evidence="8">
    <location>
        <begin position="572"/>
        <end position="699"/>
    </location>
</feature>
<dbReference type="Gene3D" id="3.30.420.40">
    <property type="match status" value="2"/>
</dbReference>
<dbReference type="InterPro" id="IPR043129">
    <property type="entry name" value="ATPase_NBD"/>
</dbReference>
<feature type="chain" id="PRO_5035718394" evidence="9">
    <location>
        <begin position="36"/>
        <end position="949"/>
    </location>
</feature>
<reference evidence="10" key="1">
    <citation type="submission" date="2020-12" db="EMBL/GenBank/DDBJ databases">
        <authorList>
            <person name="Iha C."/>
        </authorList>
    </citation>
    <scope>NUCLEOTIDE SEQUENCE</scope>
</reference>
<dbReference type="GO" id="GO:0030968">
    <property type="term" value="P:endoplasmic reticulum unfolded protein response"/>
    <property type="evidence" value="ECO:0007669"/>
    <property type="project" value="TreeGrafter"/>
</dbReference>
<comment type="caution">
    <text evidence="10">The sequence shown here is derived from an EMBL/GenBank/DDBJ whole genome shotgun (WGS) entry which is preliminary data.</text>
</comment>
<evidence type="ECO:0000313" key="11">
    <source>
        <dbReference type="Proteomes" id="UP000708148"/>
    </source>
</evidence>
<sequence length="949" mass="104508">MPTRRETRRSGRPPAWIPGTLCLLCLMAQLAATSGALFAVDVGTEYMKVSLIKPGREPISIVTNEMSKRKTVADVAIVNGERLMGAEATALRTRHPGRVFTRLRDFLGKPAGHASVSRALRAETRTPLVYELVEDPQRQTVRFKTGDDSTISAEELMGSIITYAKAMAEAQAGQDIVDCVIALPCFFGPAQRQAILDAARLAGANVLALVHSNAAAALQYGIVRDFSNTTENVIFYDMGSNAVQVAYITFSSYQTRDKGKMKTINQLRVLDVAWDDDLGGDHLDWMLVDHIADEFQEKYGLDPRDSPKAIAKMKKAVRRTKEILSANSDAPVYVEELHDNKDFSSKITRREFEDLAADFFERAKNPLVEILERNNLSVASLDGVELLGGGTRVPKLQAVLSEALGGRNLDRHLDGDEAIVMGAGLVAANLSTTFRLRQFGLVDGAVYPMSVQIEEPPQWTAPAHAASDDAEQLFKPRALLPYMKRLPVKRILHLANFTADPFNVSFAFNTSGGRPLPSGMETTDYGTYEVSGMKKAVEKHGQDGKVALHFTTQNDGIIVLKGAEYVAEVQPNVPSVAKENDTANETRDSVPEINDEVQEDSTDGDEGDASDTPESKDDAQDDSSDGYAEDAGDGQRSSTSNSTDSDSAASEDRQVLDNNAIPDNSTAKNETAKAPKTVKKKTVRFPLIVSQPELTHPSLDTKGLLASTKVLLEFSKKEMEKKAGDAAKNSLESYILSTQEMLGVDENIKKVTTEEQRNTFSLELTETEDWLYMEGEDQPAAEFKKRLAELEAVGKKMVENAAELTRRPEAVKTAQDSIELLRKVINTWPETKPWLNETEVEKFANKTDAFEEWLTGVVAEQSSREPHEDPAFRSEDVMFRFNALNKVFNKLKNKKAPKPPPQAPIVIENMTITENGTFYGVGGNETGIEENIAVDLEQEKDVPQDHDEL</sequence>
<dbReference type="GO" id="GO:0034663">
    <property type="term" value="C:endoplasmic reticulum chaperone complex"/>
    <property type="evidence" value="ECO:0007669"/>
    <property type="project" value="TreeGrafter"/>
</dbReference>
<dbReference type="EMBL" id="CAJHUC010002115">
    <property type="protein sequence ID" value="CAD7703207.1"/>
    <property type="molecule type" value="Genomic_DNA"/>
</dbReference>
<dbReference type="Gene3D" id="1.20.1270.10">
    <property type="match status" value="1"/>
</dbReference>
<keyword evidence="11" id="KW-1185">Reference proteome</keyword>
<accession>A0A8S1J7C0</accession>
<keyword evidence="4" id="KW-0256">Endoplasmic reticulum</keyword>
<dbReference type="SUPFAM" id="SSF100934">
    <property type="entry name" value="Heat shock protein 70kD (HSP70), C-terminal subdomain"/>
    <property type="match status" value="1"/>
</dbReference>
<evidence type="ECO:0000256" key="7">
    <source>
        <dbReference type="ARBA" id="ARBA00061090"/>
    </source>
</evidence>
<keyword evidence="5" id="KW-0067">ATP-binding</keyword>
<keyword evidence="6" id="KW-0143">Chaperone</keyword>
<comment type="similarity">
    <text evidence="7">Belongs to the heat shock protein 70 (TC 1.A.33) family. HSP110/SSE subfamily.</text>
</comment>
<dbReference type="GO" id="GO:0140662">
    <property type="term" value="F:ATP-dependent protein folding chaperone"/>
    <property type="evidence" value="ECO:0007669"/>
    <property type="project" value="InterPro"/>
</dbReference>
<dbReference type="Gene3D" id="3.90.640.10">
    <property type="entry name" value="Actin, Chain A, domain 4"/>
    <property type="match status" value="1"/>
</dbReference>
<dbReference type="PRINTS" id="PR00301">
    <property type="entry name" value="HEATSHOCK70"/>
</dbReference>
<dbReference type="FunFam" id="3.90.640.10:FF:000004">
    <property type="entry name" value="Heat shock 70 kDa protein 4"/>
    <property type="match status" value="1"/>
</dbReference>
<dbReference type="Gene3D" id="3.30.30.30">
    <property type="match status" value="1"/>
</dbReference>
<dbReference type="CDD" id="cd10230">
    <property type="entry name" value="ASKHA_NBD_HSP70_HYOU1"/>
    <property type="match status" value="1"/>
</dbReference>
<feature type="compositionally biased region" description="Acidic residues" evidence="8">
    <location>
        <begin position="593"/>
        <end position="611"/>
    </location>
</feature>
<keyword evidence="2 9" id="KW-0732">Signal</keyword>
<dbReference type="InterPro" id="IPR029047">
    <property type="entry name" value="HSP70_peptide-bd_sf"/>
</dbReference>
<dbReference type="GO" id="GO:0005524">
    <property type="term" value="F:ATP binding"/>
    <property type="evidence" value="ECO:0007669"/>
    <property type="project" value="UniProtKB-KW"/>
</dbReference>
<proteinExistence type="inferred from homology"/>
<dbReference type="OrthoDB" id="10262720at2759"/>
<feature type="compositionally biased region" description="Basic and acidic residues" evidence="8">
    <location>
        <begin position="578"/>
        <end position="590"/>
    </location>
</feature>
<dbReference type="Gene3D" id="2.60.34.10">
    <property type="entry name" value="Substrate Binding Domain Of DNAk, Chain A, domain 1"/>
    <property type="match status" value="1"/>
</dbReference>
<evidence type="ECO:0000256" key="6">
    <source>
        <dbReference type="ARBA" id="ARBA00023186"/>
    </source>
</evidence>
<evidence type="ECO:0000256" key="4">
    <source>
        <dbReference type="ARBA" id="ARBA00022824"/>
    </source>
</evidence>
<name>A0A8S1J7C0_9CHLO</name>
<dbReference type="PANTHER" id="PTHR45639">
    <property type="entry name" value="HSC70CB, ISOFORM G-RELATED"/>
    <property type="match status" value="1"/>
</dbReference>
<dbReference type="InterPro" id="IPR018181">
    <property type="entry name" value="Heat_shock_70_CS"/>
</dbReference>
<dbReference type="GO" id="GO:0005788">
    <property type="term" value="C:endoplasmic reticulum lumen"/>
    <property type="evidence" value="ECO:0007669"/>
    <property type="project" value="UniProtKB-SubCell"/>
</dbReference>
<evidence type="ECO:0000256" key="2">
    <source>
        <dbReference type="ARBA" id="ARBA00022729"/>
    </source>
</evidence>
<evidence type="ECO:0000256" key="1">
    <source>
        <dbReference type="ARBA" id="ARBA00004319"/>
    </source>
</evidence>
<dbReference type="PANTHER" id="PTHR45639:SF3">
    <property type="entry name" value="HYPOXIA UP-REGULATED PROTEIN 1"/>
    <property type="match status" value="1"/>
</dbReference>
<dbReference type="Pfam" id="PF00012">
    <property type="entry name" value="HSP70"/>
    <property type="match status" value="1"/>
</dbReference>